<feature type="compositionally biased region" description="Polar residues" evidence="1">
    <location>
        <begin position="7"/>
        <end position="16"/>
    </location>
</feature>
<dbReference type="AlphaFoldDB" id="A0A7J8B776"/>
<evidence type="ECO:0000313" key="2">
    <source>
        <dbReference type="EMBL" id="KAF6394703.1"/>
    </source>
</evidence>
<dbReference type="Proteomes" id="UP000593571">
    <property type="component" value="Unassembled WGS sequence"/>
</dbReference>
<sequence length="198" mass="20878">MFLPTKPSATQIQSEASRPRLPRLPDSTRGWARPVPRALLFCSAHAEGLAGPGSGGLARGAFSSRFLENLRVAWTGSFCSVSTRIRSRTEASTGGFESRSRKKAEGLPRAAASEAADAGVCRSRRQGSARLAGWVRAGADRDAVHSLCGVCVSLHPRKPHLRAACEARAGMARSIRTLNCPLGTEAPCPADVSSPLSS</sequence>
<organism evidence="2 3">
    <name type="scientific">Rousettus aegyptiacus</name>
    <name type="common">Egyptian fruit bat</name>
    <name type="synonym">Pteropus aegyptiacus</name>
    <dbReference type="NCBI Taxonomy" id="9407"/>
    <lineage>
        <taxon>Eukaryota</taxon>
        <taxon>Metazoa</taxon>
        <taxon>Chordata</taxon>
        <taxon>Craniata</taxon>
        <taxon>Vertebrata</taxon>
        <taxon>Euteleostomi</taxon>
        <taxon>Mammalia</taxon>
        <taxon>Eutheria</taxon>
        <taxon>Laurasiatheria</taxon>
        <taxon>Chiroptera</taxon>
        <taxon>Yinpterochiroptera</taxon>
        <taxon>Pteropodoidea</taxon>
        <taxon>Pteropodidae</taxon>
        <taxon>Rousettinae</taxon>
        <taxon>Rousettus</taxon>
    </lineage>
</organism>
<reference evidence="2 3" key="1">
    <citation type="journal article" date="2020" name="Nature">
        <title>Six reference-quality genomes reveal evolution of bat adaptations.</title>
        <authorList>
            <person name="Jebb D."/>
            <person name="Huang Z."/>
            <person name="Pippel M."/>
            <person name="Hughes G.M."/>
            <person name="Lavrichenko K."/>
            <person name="Devanna P."/>
            <person name="Winkler S."/>
            <person name="Jermiin L.S."/>
            <person name="Skirmuntt E.C."/>
            <person name="Katzourakis A."/>
            <person name="Burkitt-Gray L."/>
            <person name="Ray D.A."/>
            <person name="Sullivan K.A.M."/>
            <person name="Roscito J.G."/>
            <person name="Kirilenko B.M."/>
            <person name="Davalos L.M."/>
            <person name="Corthals A.P."/>
            <person name="Power M.L."/>
            <person name="Jones G."/>
            <person name="Ransome R.D."/>
            <person name="Dechmann D.K.N."/>
            <person name="Locatelli A.G."/>
            <person name="Puechmaille S.J."/>
            <person name="Fedrigo O."/>
            <person name="Jarvis E.D."/>
            <person name="Hiller M."/>
            <person name="Vernes S.C."/>
            <person name="Myers E.W."/>
            <person name="Teeling E.C."/>
        </authorList>
    </citation>
    <scope>NUCLEOTIDE SEQUENCE [LARGE SCALE GENOMIC DNA]</scope>
    <source>
        <strain evidence="2">MRouAeg1</strain>
        <tissue evidence="2">Muscle</tissue>
    </source>
</reference>
<comment type="caution">
    <text evidence="2">The sequence shown here is derived from an EMBL/GenBank/DDBJ whole genome shotgun (WGS) entry which is preliminary data.</text>
</comment>
<proteinExistence type="predicted"/>
<feature type="region of interest" description="Disordered" evidence="1">
    <location>
        <begin position="1"/>
        <end position="29"/>
    </location>
</feature>
<keyword evidence="3" id="KW-1185">Reference proteome</keyword>
<dbReference type="EMBL" id="JACASE010000019">
    <property type="protein sequence ID" value="KAF6394703.1"/>
    <property type="molecule type" value="Genomic_DNA"/>
</dbReference>
<feature type="region of interest" description="Disordered" evidence="1">
    <location>
        <begin position="90"/>
        <end position="110"/>
    </location>
</feature>
<name>A0A7J8B776_ROUAE</name>
<gene>
    <name evidence="2" type="ORF">HJG63_010028</name>
</gene>
<evidence type="ECO:0000256" key="1">
    <source>
        <dbReference type="SAM" id="MobiDB-lite"/>
    </source>
</evidence>
<accession>A0A7J8B776</accession>
<protein>
    <submittedName>
        <fullName evidence="2">Uncharacterized protein</fullName>
    </submittedName>
</protein>
<evidence type="ECO:0000313" key="3">
    <source>
        <dbReference type="Proteomes" id="UP000593571"/>
    </source>
</evidence>